<name>A0A6F8SVE4_9GAMM</name>
<dbReference type="Proteomes" id="UP000503197">
    <property type="component" value="Chromosome"/>
</dbReference>
<protein>
    <submittedName>
        <fullName evidence="1">Uncharacterized protein</fullName>
    </submittedName>
</protein>
<gene>
    <name evidence="1" type="ORF">HMSLTHF_16820</name>
</gene>
<organism evidence="1 2">
    <name type="scientific">Vreelandella aquamarina</name>
    <dbReference type="NCBI Taxonomy" id="77097"/>
    <lineage>
        <taxon>Bacteria</taxon>
        <taxon>Pseudomonadati</taxon>
        <taxon>Pseudomonadota</taxon>
        <taxon>Gammaproteobacteria</taxon>
        <taxon>Oceanospirillales</taxon>
        <taxon>Halomonadaceae</taxon>
        <taxon>Vreelandella</taxon>
    </lineage>
</organism>
<reference evidence="1 2" key="1">
    <citation type="submission" date="2020-02" db="EMBL/GenBank/DDBJ databases">
        <title>Complete Genome Sequence of Halomonas meridiana strain BAA-801, Isolated from Deep Sea Thermal Vent.</title>
        <authorList>
            <person name="Takahashi Y."/>
            <person name="Takahashi H."/>
            <person name="Galipon J."/>
            <person name="Arakawa K."/>
        </authorList>
    </citation>
    <scope>NUCLEOTIDE SEQUENCE [LARGE SCALE GENOMIC DNA]</scope>
    <source>
        <strain evidence="1 2">Slthf1</strain>
    </source>
</reference>
<dbReference type="EMBL" id="AP022821">
    <property type="protein sequence ID" value="BCA91907.1"/>
    <property type="molecule type" value="Genomic_DNA"/>
</dbReference>
<proteinExistence type="predicted"/>
<dbReference type="RefSeq" id="WP_172416183.1">
    <property type="nucleotide sequence ID" value="NZ_AP022821.1"/>
</dbReference>
<accession>A0A6F8SVE4</accession>
<sequence length="265" mass="29916">MRYISARQMIFDAYHTRRGNSPIADLFDNLKRIRERVGDNGAKLRSLMAEHKRNVKALTNAGPFDANLDELRQAVASSERRLSEMRTALEDVSKSSNEGASPDNDWRIVHGLEAGQVISAVESQPMHLQALARYCFGPFTRNELAEDREWIHTALMHVGMQMRLPGQGQAERPPVEAARQLRWIVSAAIHHHAETTYPYNRSGLHGPRSIATWIEKEHGEAVDVGRWSRSGRACWGGVWERLLDTLDRWESQSLAPVAGLIHRAA</sequence>
<evidence type="ECO:0000313" key="2">
    <source>
        <dbReference type="Proteomes" id="UP000503197"/>
    </source>
</evidence>
<dbReference type="AlphaFoldDB" id="A0A6F8SVE4"/>
<evidence type="ECO:0000313" key="1">
    <source>
        <dbReference type="EMBL" id="BCA91907.1"/>
    </source>
</evidence>